<evidence type="ECO:0000256" key="2">
    <source>
        <dbReference type="ARBA" id="ARBA00012023"/>
    </source>
</evidence>
<sequence length="433" mass="48021">MSGFNETSPSDWKYVSEGGATIVFSYRGPTHPGFGFDNTVLRLRKQRLHKLAAKRGKSSDDIDDADLDDPMIEFQQKIVGRLISSEFLVRLRVAHLESPWLEQFASYHEPSRPAERKQVDTIDLSKRKAVLATDLVGGEACVVEIKPKWGFLPFPAHLSPQSALIKTRTCRTCMHNHLRHIKGEPAALSYCPLDLFSGTEARTARAIHGLWDAWKDSRGSVNNLRIFSQGQLLKPDDEEGVAEWAQTVFGSSDLADDDLRAKFTAALLSIVLETPLLRHLSKIQRTLDALDSEGLSKLRAQAAASSFSSNHDVDSPISGRGTDLSEPSIGDWTAFVDAYLASHDARDHSKPLPSELRYYTLAYLLSATFKDCSVLVKLPPTRDAHPAAQGLVKVIDLDPKSVKKMPGWEELDQQIMGSYAAVIEDLRRTCQDG</sequence>
<accession>W4KJX1</accession>
<gene>
    <name evidence="9" type="ORF">HETIRDRAFT_154209</name>
</gene>
<dbReference type="GO" id="GO:0035299">
    <property type="term" value="F:inositol-1,3,4,5,6-pentakisphosphate 2-kinase activity"/>
    <property type="evidence" value="ECO:0007669"/>
    <property type="project" value="UniProtKB-EC"/>
</dbReference>
<dbReference type="InterPro" id="IPR043001">
    <property type="entry name" value="IP5_2-K_N_lobe"/>
</dbReference>
<dbReference type="Proteomes" id="UP000030671">
    <property type="component" value="Unassembled WGS sequence"/>
</dbReference>
<reference evidence="9 10" key="1">
    <citation type="journal article" date="2012" name="New Phytol.">
        <title>Insight into trade-off between wood decay and parasitism from the genome of a fungal forest pathogen.</title>
        <authorList>
            <person name="Olson A."/>
            <person name="Aerts A."/>
            <person name="Asiegbu F."/>
            <person name="Belbahri L."/>
            <person name="Bouzid O."/>
            <person name="Broberg A."/>
            <person name="Canback B."/>
            <person name="Coutinho P.M."/>
            <person name="Cullen D."/>
            <person name="Dalman K."/>
            <person name="Deflorio G."/>
            <person name="van Diepen L.T."/>
            <person name="Dunand C."/>
            <person name="Duplessis S."/>
            <person name="Durling M."/>
            <person name="Gonthier P."/>
            <person name="Grimwood J."/>
            <person name="Fossdal C.G."/>
            <person name="Hansson D."/>
            <person name="Henrissat B."/>
            <person name="Hietala A."/>
            <person name="Himmelstrand K."/>
            <person name="Hoffmeister D."/>
            <person name="Hogberg N."/>
            <person name="James T.Y."/>
            <person name="Karlsson M."/>
            <person name="Kohler A."/>
            <person name="Kues U."/>
            <person name="Lee Y.H."/>
            <person name="Lin Y.C."/>
            <person name="Lind M."/>
            <person name="Lindquist E."/>
            <person name="Lombard V."/>
            <person name="Lucas S."/>
            <person name="Lunden K."/>
            <person name="Morin E."/>
            <person name="Murat C."/>
            <person name="Park J."/>
            <person name="Raffaello T."/>
            <person name="Rouze P."/>
            <person name="Salamov A."/>
            <person name="Schmutz J."/>
            <person name="Solheim H."/>
            <person name="Stahlberg J."/>
            <person name="Velez H."/>
            <person name="de Vries R.P."/>
            <person name="Wiebenga A."/>
            <person name="Woodward S."/>
            <person name="Yakovlev I."/>
            <person name="Garbelotto M."/>
            <person name="Martin F."/>
            <person name="Grigoriev I.V."/>
            <person name="Stenlid J."/>
        </authorList>
    </citation>
    <scope>NUCLEOTIDE SEQUENCE [LARGE SCALE GENOMIC DNA]</scope>
    <source>
        <strain evidence="9 10">TC 32-1</strain>
    </source>
</reference>
<keyword evidence="5 8" id="KW-0547">Nucleotide-binding</keyword>
<evidence type="ECO:0000256" key="5">
    <source>
        <dbReference type="ARBA" id="ARBA00022741"/>
    </source>
</evidence>
<keyword evidence="7 8" id="KW-0067">ATP-binding</keyword>
<evidence type="ECO:0000256" key="1">
    <source>
        <dbReference type="ARBA" id="ARBA00001774"/>
    </source>
</evidence>
<dbReference type="InParanoid" id="W4KJX1"/>
<dbReference type="eggNOG" id="KOG4749">
    <property type="taxonomic scope" value="Eukaryota"/>
</dbReference>
<dbReference type="GO" id="GO:0005524">
    <property type="term" value="F:ATP binding"/>
    <property type="evidence" value="ECO:0007669"/>
    <property type="project" value="UniProtKB-KW"/>
</dbReference>
<dbReference type="HOGENOM" id="CLU_033188_1_0_1"/>
<dbReference type="AlphaFoldDB" id="W4KJX1"/>
<protein>
    <recommendedName>
        <fullName evidence="3 8">Inositol-pentakisphosphate 2-kinase</fullName>
        <ecNumber evidence="2 8">2.7.1.158</ecNumber>
    </recommendedName>
</protein>
<comment type="domain">
    <text evidence="8">The EXKPK motif is conserved in inositol-pentakisphosphate 2-kinases of both family 1 and 2.</text>
</comment>
<dbReference type="EMBL" id="KI925455">
    <property type="protein sequence ID" value="ETW86163.1"/>
    <property type="molecule type" value="Genomic_DNA"/>
</dbReference>
<organism evidence="9 10">
    <name type="scientific">Heterobasidion irregulare (strain TC 32-1)</name>
    <dbReference type="NCBI Taxonomy" id="747525"/>
    <lineage>
        <taxon>Eukaryota</taxon>
        <taxon>Fungi</taxon>
        <taxon>Dikarya</taxon>
        <taxon>Basidiomycota</taxon>
        <taxon>Agaricomycotina</taxon>
        <taxon>Agaricomycetes</taxon>
        <taxon>Russulales</taxon>
        <taxon>Bondarzewiaceae</taxon>
        <taxon>Heterobasidion</taxon>
        <taxon>Heterobasidion annosum species complex</taxon>
    </lineage>
</organism>
<dbReference type="STRING" id="747525.W4KJX1"/>
<dbReference type="RefSeq" id="XP_009542931.1">
    <property type="nucleotide sequence ID" value="XM_009544636.1"/>
</dbReference>
<dbReference type="GeneID" id="20667478"/>
<evidence type="ECO:0000256" key="6">
    <source>
        <dbReference type="ARBA" id="ARBA00022777"/>
    </source>
</evidence>
<evidence type="ECO:0000256" key="3">
    <source>
        <dbReference type="ARBA" id="ARBA00014846"/>
    </source>
</evidence>
<dbReference type="Gene3D" id="3.30.200.110">
    <property type="entry name" value="Inositol-pentakisphosphate 2-kinase, N-lobe"/>
    <property type="match status" value="1"/>
</dbReference>
<dbReference type="EC" id="2.7.1.158" evidence="2 8"/>
<dbReference type="InterPro" id="IPR009286">
    <property type="entry name" value="Ins_P5_2-kin"/>
</dbReference>
<dbReference type="GO" id="GO:0032958">
    <property type="term" value="P:inositol phosphate biosynthetic process"/>
    <property type="evidence" value="ECO:0007669"/>
    <property type="project" value="TreeGrafter"/>
</dbReference>
<evidence type="ECO:0000313" key="10">
    <source>
        <dbReference type="Proteomes" id="UP000030671"/>
    </source>
</evidence>
<comment type="function">
    <text evidence="8">Phosphorylates Ins(1,3,4,5,6)P5 at position 2 to form Ins(1,2,3,4,5,6)P6 (InsP6 or phytate).</text>
</comment>
<dbReference type="PANTHER" id="PTHR14456:SF2">
    <property type="entry name" value="INOSITOL-PENTAKISPHOSPHATE 2-KINASE"/>
    <property type="match status" value="1"/>
</dbReference>
<evidence type="ECO:0000313" key="9">
    <source>
        <dbReference type="EMBL" id="ETW86163.1"/>
    </source>
</evidence>
<proteinExistence type="predicted"/>
<comment type="catalytic activity">
    <reaction evidence="1 8">
        <text>1D-myo-inositol 1,3,4,5,6-pentakisphosphate + ATP = 1D-myo-inositol hexakisphosphate + ADP + H(+)</text>
        <dbReference type="Rhea" id="RHEA:20313"/>
        <dbReference type="ChEBI" id="CHEBI:15378"/>
        <dbReference type="ChEBI" id="CHEBI:30616"/>
        <dbReference type="ChEBI" id="CHEBI:57733"/>
        <dbReference type="ChEBI" id="CHEBI:58130"/>
        <dbReference type="ChEBI" id="CHEBI:456216"/>
        <dbReference type="EC" id="2.7.1.158"/>
    </reaction>
</comment>
<keyword evidence="4 8" id="KW-0808">Transferase</keyword>
<keyword evidence="6 8" id="KW-0418">Kinase</keyword>
<evidence type="ECO:0000256" key="7">
    <source>
        <dbReference type="ARBA" id="ARBA00022840"/>
    </source>
</evidence>
<dbReference type="PANTHER" id="PTHR14456">
    <property type="entry name" value="INOSITOL POLYPHOSPHATE KINASE 1"/>
    <property type="match status" value="1"/>
</dbReference>
<dbReference type="Pfam" id="PF06090">
    <property type="entry name" value="Ins_P5_2-kin"/>
    <property type="match status" value="1"/>
</dbReference>
<evidence type="ECO:0000256" key="8">
    <source>
        <dbReference type="RuleBase" id="RU364126"/>
    </source>
</evidence>
<dbReference type="OrthoDB" id="272370at2759"/>
<evidence type="ECO:0000256" key="4">
    <source>
        <dbReference type="ARBA" id="ARBA00022679"/>
    </source>
</evidence>
<keyword evidence="10" id="KW-1185">Reference proteome</keyword>
<name>W4KJX1_HETIT</name>
<dbReference type="GO" id="GO:0005634">
    <property type="term" value="C:nucleus"/>
    <property type="evidence" value="ECO:0007669"/>
    <property type="project" value="TreeGrafter"/>
</dbReference>
<dbReference type="KEGG" id="hir:HETIRDRAFT_154209"/>